<gene>
    <name evidence="3" type="ORF">E4634_01055</name>
</gene>
<accession>A0A4Z0M9T8</accession>
<comment type="caution">
    <text evidence="3">The sequence shown here is derived from an EMBL/GenBank/DDBJ whole genome shotgun (WGS) entry which is preliminary data.</text>
</comment>
<sequence>MKQESPRGERADPGTQSSRAPVRRSDGAEVIAERAPGVGRSKPFAAAGNQAIKHLLASGSGVSTAGGARIHQGFETERILASLQSSGAAIGSHILLSNRTLAAERQRVLQHELRHVAQVGSRDPDPAMPIVLGQRDDTLEREAVQGNLRTRTANPQVVRRFEPGGECSMDEPPPVETDAGSCSLDEGDLLESGTTPMTSVPEERLSSEPGPMICQQPFADASFDPEAVDVAGMRNDTLNAESLRVDTWIADNGQMSPVDPDLGAYRRLQVRLRNERNLRVQTGFLWMTTAVDPAPDEFFMLDTASGETLIIGVETELATGTPSQSFPGPIMSRQQFDDHMAGIGVPILSEEEYVERLRQTAQEIAPELLLAPGEVPFNLATPQDRYRGYTGGQGRLDTRIQGIADAMPWGSAAARQGEIGEGFALRSLRGQGASGFDNSGWFWNARNSPRLAQGGSIFDYETPRGLDILRPVRRGWDSTPAVDLRMRQALNQGAGDFDLMSVKVSYRQGANRNTRYQYYLQELAALGDTGRNNLSLFRDQHAPGASLDATASRMGLMIPEDHAQDLRDLLRNPTRLETTDGGGDSRTPNWAQEPRTGPRNAGTWQMRPHFANARLPGVIDLRDGQPRLQTGADLLAALRGGRIDQPRFDAEINRLGQHLAGRVFGFQMGDDVVPHYEEFRRNAQTRNARDLRAATPIEVIQIEEEHRRSGGDASAPNWSNRGDAALRVANRNALRGSAGNLAFSAGANLLFNDNADLSDPRFRAQFAEQLAVEGVANYAADFGETALRSRLAYEALEEGLEATAPRLVAGRMAARALPGVADAAIEGYSMLTDERENSATEVVVRTGRAAVIGGGAAWAGAAAGTAVGGPIGFVVGFGVGFLVGWAANRLAPGGREYWDRRAEEERRARERAEQERRRREAEERREAERRARLARLNQPVTGDQASTVGVEGMFGLPTDNPLFMSSEAGIDPTVGELEREYILSVLRTAQETR</sequence>
<feature type="region of interest" description="Disordered" evidence="1">
    <location>
        <begin position="901"/>
        <end position="924"/>
    </location>
</feature>
<feature type="region of interest" description="Disordered" evidence="1">
    <location>
        <begin position="188"/>
        <end position="208"/>
    </location>
</feature>
<evidence type="ECO:0000313" key="3">
    <source>
        <dbReference type="EMBL" id="TGD76166.1"/>
    </source>
</evidence>
<protein>
    <submittedName>
        <fullName evidence="3">DUF4157 domain-containing protein</fullName>
    </submittedName>
</protein>
<dbReference type="Pfam" id="PF13699">
    <property type="entry name" value="eCIS_core"/>
    <property type="match status" value="1"/>
</dbReference>
<dbReference type="AlphaFoldDB" id="A0A4Z0M9T8"/>
<keyword evidence="4" id="KW-1185">Reference proteome</keyword>
<evidence type="ECO:0000259" key="2">
    <source>
        <dbReference type="Pfam" id="PF13699"/>
    </source>
</evidence>
<proteinExistence type="predicted"/>
<evidence type="ECO:0000313" key="4">
    <source>
        <dbReference type="Proteomes" id="UP000298050"/>
    </source>
</evidence>
<feature type="region of interest" description="Disordered" evidence="1">
    <location>
        <begin position="1"/>
        <end position="42"/>
    </location>
</feature>
<feature type="compositionally biased region" description="Basic and acidic residues" evidence="1">
    <location>
        <begin position="1"/>
        <end position="12"/>
    </location>
</feature>
<dbReference type="OrthoDB" id="10021576at2"/>
<feature type="region of interest" description="Disordered" evidence="1">
    <location>
        <begin position="574"/>
        <end position="604"/>
    </location>
</feature>
<evidence type="ECO:0000256" key="1">
    <source>
        <dbReference type="SAM" id="MobiDB-lite"/>
    </source>
</evidence>
<reference evidence="3 4" key="1">
    <citation type="submission" date="2019-04" db="EMBL/GenBank/DDBJ databases">
        <title>Taxonomy of novel Haliea sp. from mangrove soil of West Coast of India.</title>
        <authorList>
            <person name="Verma A."/>
            <person name="Kumar P."/>
            <person name="Krishnamurthi S."/>
        </authorList>
    </citation>
    <scope>NUCLEOTIDE SEQUENCE [LARGE SCALE GENOMIC DNA]</scope>
    <source>
        <strain evidence="3 4">SAOS-164</strain>
    </source>
</reference>
<dbReference type="Proteomes" id="UP000298050">
    <property type="component" value="Unassembled WGS sequence"/>
</dbReference>
<feature type="domain" description="eCIS core" evidence="2">
    <location>
        <begin position="65"/>
        <end position="119"/>
    </location>
</feature>
<name>A0A4Z0M9T8_9GAMM</name>
<feature type="region of interest" description="Disordered" evidence="1">
    <location>
        <begin position="163"/>
        <end position="182"/>
    </location>
</feature>
<dbReference type="InterPro" id="IPR025295">
    <property type="entry name" value="eCIS_core_dom"/>
</dbReference>
<organism evidence="3 4">
    <name type="scientific">Mangrovimicrobium sediminis</name>
    <dbReference type="NCBI Taxonomy" id="2562682"/>
    <lineage>
        <taxon>Bacteria</taxon>
        <taxon>Pseudomonadati</taxon>
        <taxon>Pseudomonadota</taxon>
        <taxon>Gammaproteobacteria</taxon>
        <taxon>Cellvibrionales</taxon>
        <taxon>Halieaceae</taxon>
        <taxon>Mangrovimicrobium</taxon>
    </lineage>
</organism>
<dbReference type="EMBL" id="SRLE01000001">
    <property type="protein sequence ID" value="TGD76166.1"/>
    <property type="molecule type" value="Genomic_DNA"/>
</dbReference>